<protein>
    <submittedName>
        <fullName evidence="1">Transporter</fullName>
    </submittedName>
</protein>
<proteinExistence type="predicted"/>
<comment type="caution">
    <text evidence="1">The sequence shown here is derived from an EMBL/GenBank/DDBJ whole genome shotgun (WGS) entry which is preliminary data.</text>
</comment>
<dbReference type="SUPFAM" id="SSF56935">
    <property type="entry name" value="Porins"/>
    <property type="match status" value="1"/>
</dbReference>
<dbReference type="AlphaFoldDB" id="A0A2N0WAX9"/>
<gene>
    <name evidence="1" type="ORF">CW311_18135</name>
</gene>
<accession>A0A2N0WAX9</accession>
<dbReference type="Proteomes" id="UP000233553">
    <property type="component" value="Unassembled WGS sequence"/>
</dbReference>
<evidence type="ECO:0000313" key="1">
    <source>
        <dbReference type="EMBL" id="PKF31653.1"/>
    </source>
</evidence>
<dbReference type="RefSeq" id="WP_101237410.1">
    <property type="nucleotide sequence ID" value="NZ_PISJ01000020.1"/>
</dbReference>
<evidence type="ECO:0000313" key="2">
    <source>
        <dbReference type="Proteomes" id="UP000233553"/>
    </source>
</evidence>
<organism evidence="1 2">
    <name type="scientific">Acinetobacter proteolyticus</name>
    <dbReference type="NCBI Taxonomy" id="1776741"/>
    <lineage>
        <taxon>Bacteria</taxon>
        <taxon>Pseudomonadati</taxon>
        <taxon>Pseudomonadota</taxon>
        <taxon>Gammaproteobacteria</taxon>
        <taxon>Moraxellales</taxon>
        <taxon>Moraxellaceae</taxon>
        <taxon>Acinetobacter</taxon>
    </lineage>
</organism>
<sequence length="450" mass="50226">MEKSIGKESVGLCWLLSKTREVNRHKGLNSSFSKIHRFRLAPIMFGIIGVSISSYTQASALDQSGQSILPFLENGHYFEVNAFAVDASVSGVVHDRPNLVRENQSRDTGDIGQNVQFYTAALKLQLTDQFSFGLLYDQPFAAKTAYPLRPNNSYSDNDFSQEGTSVNVESQDLSFIFGYSPFKNFQIYGGPVYQEVKGKASFRGMAYTEAFNGYEANFKEKGELGWLAGASYQIPEIALKAAITYRSKIKYKFQVEESIFGEPLHYVKAAKTTIETPQSVNIDFQTGVAENTIAYMNLRWVNWKDFNIRPTQYNALTASYLDELTGGTYTEGVDLDSYQKDQYNATIGIGHQFTEKWSFATDVGWDSGTGNPASTLGPMKGSWSIGLGAQFNPAQNYFIAAGVKYYWLGDAKSEDGAYYLPIEGIKEMAEQAEFKNNHAIAYGLKIGYRF</sequence>
<reference evidence="1 2" key="1">
    <citation type="submission" date="2017-12" db="EMBL/GenBank/DDBJ databases">
        <title>Draft Genome sequences of multiple microbial strains isolated from spacecraft associated surfaces.</title>
        <authorList>
            <person name="Seuylemezian A."/>
            <person name="Vaishampayan P."/>
            <person name="Venkateswaran K."/>
        </authorList>
    </citation>
    <scope>NUCLEOTIDE SEQUENCE [LARGE SCALE GENOMIC DNA]</scope>
    <source>
        <strain evidence="1 2">2P01AA</strain>
    </source>
</reference>
<dbReference type="EMBL" id="PISJ01000020">
    <property type="protein sequence ID" value="PKF31653.1"/>
    <property type="molecule type" value="Genomic_DNA"/>
</dbReference>
<name>A0A2N0WAX9_9GAMM</name>
<dbReference type="Gene3D" id="2.40.160.60">
    <property type="entry name" value="Outer membrane protein transport protein (OMPP1/FadL/TodX)"/>
    <property type="match status" value="1"/>
</dbReference>